<dbReference type="Pfam" id="PF13537">
    <property type="entry name" value="GATase_7"/>
    <property type="match status" value="1"/>
</dbReference>
<evidence type="ECO:0000256" key="10">
    <source>
        <dbReference type="PIRSR" id="PIRSR000485-2"/>
    </source>
</evidence>
<evidence type="ECO:0000256" key="6">
    <source>
        <dbReference type="ARBA" id="ARBA00022962"/>
    </source>
</evidence>
<comment type="pathway">
    <text evidence="1 7 8">Purine metabolism; IMP biosynthesis via de novo pathway; N(1)-(5-phospho-D-ribosyl)glycinamide from 5-phospho-alpha-D-ribose 1-diphosphate: step 1/2.</text>
</comment>
<dbReference type="HAMAP" id="MF_01931">
    <property type="entry name" value="PurF"/>
    <property type="match status" value="1"/>
</dbReference>
<reference evidence="12" key="1">
    <citation type="journal article" date="2014" name="Int. J. Syst. Evol. Microbiol.">
        <title>Complete genome sequence of Corynebacterium casei LMG S-19264T (=DSM 44701T), isolated from a smear-ripened cheese.</title>
        <authorList>
            <consortium name="US DOE Joint Genome Institute (JGI-PGF)"/>
            <person name="Walter F."/>
            <person name="Albersmeier A."/>
            <person name="Kalinowski J."/>
            <person name="Ruckert C."/>
        </authorList>
    </citation>
    <scope>NUCLEOTIDE SEQUENCE</scope>
    <source>
        <strain evidence="12">KCTC 32296</strain>
    </source>
</reference>
<dbReference type="InterPro" id="IPR017932">
    <property type="entry name" value="GATase_2_dom"/>
</dbReference>
<evidence type="ECO:0000259" key="11">
    <source>
        <dbReference type="PROSITE" id="PS51278"/>
    </source>
</evidence>
<dbReference type="InterPro" id="IPR005854">
    <property type="entry name" value="PurF"/>
</dbReference>
<dbReference type="GO" id="GO:0004044">
    <property type="term" value="F:amidophosphoribosyltransferase activity"/>
    <property type="evidence" value="ECO:0007669"/>
    <property type="project" value="UniProtKB-UniRule"/>
</dbReference>
<keyword evidence="6 7" id="KW-0315">Glutamine amidotransferase</keyword>
<dbReference type="GO" id="GO:0009113">
    <property type="term" value="P:purine nucleobase biosynthetic process"/>
    <property type="evidence" value="ECO:0007669"/>
    <property type="project" value="UniProtKB-UniRule"/>
</dbReference>
<evidence type="ECO:0000256" key="7">
    <source>
        <dbReference type="HAMAP-Rule" id="MF_01931"/>
    </source>
</evidence>
<protein>
    <recommendedName>
        <fullName evidence="7">Amidophosphoribosyltransferase</fullName>
        <shortName evidence="7">ATase</shortName>
        <ecNumber evidence="7">2.4.2.14</ecNumber>
    </recommendedName>
    <alternativeName>
        <fullName evidence="7">Glutamine phosphoribosylpyrophosphate amidotransferase</fullName>
        <shortName evidence="7">GPATase</shortName>
    </alternativeName>
</protein>
<dbReference type="EC" id="2.4.2.14" evidence="7"/>
<keyword evidence="13" id="KW-1185">Reference proteome</keyword>
<dbReference type="EMBL" id="BMZB01000004">
    <property type="protein sequence ID" value="GGZ39795.1"/>
    <property type="molecule type" value="Genomic_DNA"/>
</dbReference>
<dbReference type="InterPro" id="IPR029055">
    <property type="entry name" value="Ntn_hydrolases_N"/>
</dbReference>
<dbReference type="SUPFAM" id="SSF53271">
    <property type="entry name" value="PRTase-like"/>
    <property type="match status" value="1"/>
</dbReference>
<dbReference type="Proteomes" id="UP000662572">
    <property type="component" value="Unassembled WGS sequence"/>
</dbReference>
<dbReference type="Pfam" id="PF00156">
    <property type="entry name" value="Pribosyltran"/>
    <property type="match status" value="1"/>
</dbReference>
<feature type="binding site" evidence="7 10">
    <location>
        <position position="380"/>
    </location>
    <ligand>
        <name>Mg(2+)</name>
        <dbReference type="ChEBI" id="CHEBI:18420"/>
    </ligand>
</feature>
<keyword evidence="3 7" id="KW-0328">Glycosyltransferase</keyword>
<keyword evidence="5 7" id="KW-0658">Purine biosynthesis</keyword>
<dbReference type="NCBIfam" id="TIGR01134">
    <property type="entry name" value="purF"/>
    <property type="match status" value="1"/>
</dbReference>
<comment type="catalytic activity">
    <reaction evidence="7 8">
        <text>5-phospho-beta-D-ribosylamine + L-glutamate + diphosphate = 5-phospho-alpha-D-ribose 1-diphosphate + L-glutamine + H2O</text>
        <dbReference type="Rhea" id="RHEA:14905"/>
        <dbReference type="ChEBI" id="CHEBI:15377"/>
        <dbReference type="ChEBI" id="CHEBI:29985"/>
        <dbReference type="ChEBI" id="CHEBI:33019"/>
        <dbReference type="ChEBI" id="CHEBI:58017"/>
        <dbReference type="ChEBI" id="CHEBI:58359"/>
        <dbReference type="ChEBI" id="CHEBI:58681"/>
        <dbReference type="EC" id="2.4.2.14"/>
    </reaction>
</comment>
<evidence type="ECO:0000313" key="12">
    <source>
        <dbReference type="EMBL" id="GGZ39795.1"/>
    </source>
</evidence>
<organism evidence="12 13">
    <name type="scientific">Asticcacaulis endophyticus</name>
    <dbReference type="NCBI Taxonomy" id="1395890"/>
    <lineage>
        <taxon>Bacteria</taxon>
        <taxon>Pseudomonadati</taxon>
        <taxon>Pseudomonadota</taxon>
        <taxon>Alphaproteobacteria</taxon>
        <taxon>Caulobacterales</taxon>
        <taxon>Caulobacteraceae</taxon>
        <taxon>Asticcacaulis</taxon>
    </lineage>
</organism>
<feature type="binding site" evidence="7 10">
    <location>
        <position position="379"/>
    </location>
    <ligand>
        <name>Mg(2+)</name>
        <dbReference type="ChEBI" id="CHEBI:18420"/>
    </ligand>
</feature>
<dbReference type="GO" id="GO:0000287">
    <property type="term" value="F:magnesium ion binding"/>
    <property type="evidence" value="ECO:0007669"/>
    <property type="project" value="UniProtKB-UniRule"/>
</dbReference>
<dbReference type="GO" id="GO:0006189">
    <property type="term" value="P:'de novo' IMP biosynthetic process"/>
    <property type="evidence" value="ECO:0007669"/>
    <property type="project" value="UniProtKB-UniRule"/>
</dbReference>
<feature type="active site" description="Nucleophile" evidence="7 9">
    <location>
        <position position="35"/>
    </location>
</feature>
<dbReference type="CDD" id="cd06223">
    <property type="entry name" value="PRTases_typeI"/>
    <property type="match status" value="1"/>
</dbReference>
<evidence type="ECO:0000256" key="4">
    <source>
        <dbReference type="ARBA" id="ARBA00022679"/>
    </source>
</evidence>
<dbReference type="Gene3D" id="3.60.20.10">
    <property type="entry name" value="Glutamine Phosphoribosylpyrophosphate, subunit 1, domain 1"/>
    <property type="match status" value="1"/>
</dbReference>
<dbReference type="CDD" id="cd00715">
    <property type="entry name" value="GPATase_N"/>
    <property type="match status" value="1"/>
</dbReference>
<reference evidence="12" key="2">
    <citation type="submission" date="2020-09" db="EMBL/GenBank/DDBJ databases">
        <authorList>
            <person name="Sun Q."/>
            <person name="Kim S."/>
        </authorList>
    </citation>
    <scope>NUCLEOTIDE SEQUENCE</scope>
    <source>
        <strain evidence="12">KCTC 32296</strain>
    </source>
</reference>
<comment type="caution">
    <text evidence="12">The sequence shown here is derived from an EMBL/GenBank/DDBJ whole genome shotgun (WGS) entry which is preliminary data.</text>
</comment>
<feature type="binding site" evidence="7 10">
    <location>
        <position position="317"/>
    </location>
    <ligand>
        <name>Mg(2+)</name>
        <dbReference type="ChEBI" id="CHEBI:18420"/>
    </ligand>
</feature>
<name>A0A918QCH5_9CAUL</name>
<evidence type="ECO:0000313" key="13">
    <source>
        <dbReference type="Proteomes" id="UP000662572"/>
    </source>
</evidence>
<gene>
    <name evidence="7 12" type="primary">purF</name>
    <name evidence="12" type="ORF">GCM10011273_28060</name>
</gene>
<keyword evidence="7 10" id="KW-0460">Magnesium</keyword>
<dbReference type="InterPro" id="IPR029057">
    <property type="entry name" value="PRTase-like"/>
</dbReference>
<evidence type="ECO:0000256" key="5">
    <source>
        <dbReference type="ARBA" id="ARBA00022755"/>
    </source>
</evidence>
<accession>A0A918QCH5</accession>
<dbReference type="AlphaFoldDB" id="A0A918QCH5"/>
<dbReference type="InterPro" id="IPR000836">
    <property type="entry name" value="PRTase_dom"/>
</dbReference>
<dbReference type="PIRSF" id="PIRSF000485">
    <property type="entry name" value="Amd_phspho_trans"/>
    <property type="match status" value="1"/>
</dbReference>
<dbReference type="InterPro" id="IPR035584">
    <property type="entry name" value="PurF_N"/>
</dbReference>
<sequence>MQSPHMRPTGPKHTYHEVDNWVERDPDDDTPRLECGVFGIYGMEDASAVTVLGLHALQHRGQEACGIASCDGKRFYTERSHGLVGDVFTGPDLTQRLQGNAAIGHTRYSTAGGAFIRNVQPMFADLDTGGIAIAHNGNLTNFMHLRTKLVAGGSIFQSTSDSEVILHLIARSRGIKIMDRFIETMSHIEGGFALVALTRTMMIGARDPLGIRPLVIGRLGNAYVLASETCALDMIGATFVRDVEHGEVVQIDQDGLKSFKPFERKAARPCLFEYVYFARPDSVVNGKSIYEVRKAMGRQLAIEHAADADIIVPVPDSGVPAALGFAEQSGLPFELGIIRNHYVGRTFIQPTQNIRDLGVRKKHSPNRVVLEGKRVILIDDSIVRGTTSVKIVRMVRAAGAKEVHLRSASPPIMWPDYYGIDMPDRDKLMAATHTMEEMRKKLECDSLGFLSVDGLYKAMGHNGRNPDTPQYTDHYFTGDYPTRLTDKEDAVNEKEGNGQLSLLVNV</sequence>
<keyword evidence="4 7" id="KW-0808">Transferase</keyword>
<evidence type="ECO:0000256" key="8">
    <source>
        <dbReference type="PIRNR" id="PIRNR000485"/>
    </source>
</evidence>
<evidence type="ECO:0000256" key="1">
    <source>
        <dbReference type="ARBA" id="ARBA00005209"/>
    </source>
</evidence>
<dbReference type="PANTHER" id="PTHR11907">
    <property type="entry name" value="AMIDOPHOSPHORIBOSYLTRANSFERASE"/>
    <property type="match status" value="1"/>
</dbReference>
<evidence type="ECO:0000256" key="2">
    <source>
        <dbReference type="ARBA" id="ARBA00010138"/>
    </source>
</evidence>
<comment type="function">
    <text evidence="7">Catalyzes the formation of phosphoribosylamine from phosphoribosylpyrophosphate (PRPP) and glutamine.</text>
</comment>
<proteinExistence type="inferred from homology"/>
<comment type="similarity">
    <text evidence="2 7 8">In the C-terminal section; belongs to the purine/pyrimidine phosphoribosyltransferase family.</text>
</comment>
<dbReference type="PROSITE" id="PS51278">
    <property type="entry name" value="GATASE_TYPE_2"/>
    <property type="match status" value="1"/>
</dbReference>
<feature type="domain" description="Glutamine amidotransferase type-2" evidence="11">
    <location>
        <begin position="35"/>
        <end position="254"/>
    </location>
</feature>
<keyword evidence="7 10" id="KW-0479">Metal-binding</keyword>
<dbReference type="Gene3D" id="3.40.50.2020">
    <property type="match status" value="1"/>
</dbReference>
<comment type="cofactor">
    <cofactor evidence="7 10">
        <name>Mg(2+)</name>
        <dbReference type="ChEBI" id="CHEBI:18420"/>
    </cofactor>
    <text evidence="7 10">Binds 1 Mg(2+) ion per subunit.</text>
</comment>
<dbReference type="SUPFAM" id="SSF56235">
    <property type="entry name" value="N-terminal nucleophile aminohydrolases (Ntn hydrolases)"/>
    <property type="match status" value="1"/>
</dbReference>
<evidence type="ECO:0000256" key="9">
    <source>
        <dbReference type="PIRSR" id="PIRSR000485-1"/>
    </source>
</evidence>
<comment type="caution">
    <text evidence="7">Lacks conserved residue(s) required for the propagation of feature annotation.</text>
</comment>
<evidence type="ECO:0000256" key="3">
    <source>
        <dbReference type="ARBA" id="ARBA00022676"/>
    </source>
</evidence>